<name>A0A2U8FK46_9PAST</name>
<dbReference type="KEGG" id="apor:DDU33_07780"/>
<proteinExistence type="predicted"/>
<reference evidence="2" key="1">
    <citation type="submission" date="2018-05" db="EMBL/GenBank/DDBJ databases">
        <title>Complete genome sequence of Actinobacillus porcitonsillarum reference strain 9953L55 (CCUG 46996).</title>
        <authorList>
            <person name="Dona V."/>
            <person name="Perreten V."/>
        </authorList>
    </citation>
    <scope>NUCLEOTIDE SEQUENCE [LARGE SCALE GENOMIC DNA]</scope>
    <source>
        <strain evidence="2">9953L55</strain>
    </source>
</reference>
<dbReference type="Proteomes" id="UP000244920">
    <property type="component" value="Chromosome"/>
</dbReference>
<gene>
    <name evidence="1" type="ORF">DDU33_07780</name>
</gene>
<dbReference type="AlphaFoldDB" id="A0A2U8FK46"/>
<evidence type="ECO:0000313" key="1">
    <source>
        <dbReference type="EMBL" id="AWI51390.1"/>
    </source>
</evidence>
<accession>A0A2U8FK46</accession>
<organism evidence="1 2">
    <name type="scientific">Actinobacillus porcitonsillarum</name>
    <dbReference type="NCBI Taxonomy" id="189834"/>
    <lineage>
        <taxon>Bacteria</taxon>
        <taxon>Pseudomonadati</taxon>
        <taxon>Pseudomonadota</taxon>
        <taxon>Gammaproteobacteria</taxon>
        <taxon>Pasteurellales</taxon>
        <taxon>Pasteurellaceae</taxon>
        <taxon>Actinobacillus</taxon>
    </lineage>
</organism>
<protein>
    <submittedName>
        <fullName evidence="1">Regulator</fullName>
    </submittedName>
</protein>
<dbReference type="RefSeq" id="WP_108924236.1">
    <property type="nucleotide sequence ID" value="NZ_CP029206.1"/>
</dbReference>
<sequence length="73" mass="8323">MKTEFKEHQIVIQLGTATPAVTYTKFAEMVGMSEEWVKEQVAKGNIPIMPKKGKEKPLVNLALYWQIALTQPY</sequence>
<dbReference type="Gene3D" id="6.10.200.10">
    <property type="entry name" value="Regulatory phage protein Cox"/>
    <property type="match status" value="1"/>
</dbReference>
<evidence type="ECO:0000313" key="2">
    <source>
        <dbReference type="Proteomes" id="UP000244920"/>
    </source>
</evidence>
<keyword evidence="2" id="KW-1185">Reference proteome</keyword>
<dbReference type="EMBL" id="CP029206">
    <property type="protein sequence ID" value="AWI51390.1"/>
    <property type="molecule type" value="Genomic_DNA"/>
</dbReference>
<dbReference type="InterPro" id="IPR038147">
    <property type="entry name" value="Cox_sf"/>
</dbReference>